<dbReference type="RefSeq" id="WP_338095817.1">
    <property type="nucleotide sequence ID" value="NZ_JAWDKB010000002.1"/>
</dbReference>
<keyword evidence="4" id="KW-0413">Isomerase</keyword>
<dbReference type="AlphaFoldDB" id="A0AAE4MF94"/>
<dbReference type="InterPro" id="IPR024694">
    <property type="entry name" value="PurE_prokaryotes"/>
</dbReference>
<comment type="caution">
    <text evidence="4">The sequence shown here is derived from an EMBL/GenBank/DDBJ whole genome shotgun (WGS) entry which is preliminary data.</text>
</comment>
<sequence length="130" mass="13321">MADVAVIAGSASDQAIIDKVTGTLAQYKISYDMQIISAHRDADKLDSYVKASDAKIFICIAGMSAALPGVVAARTEKPVIGVPVSGKIAGGLDALLSIAQMPKGVPVACMAVDGGENAAHMAHRILALMQ</sequence>
<name>A0AAE4MF94_9EURY</name>
<evidence type="ECO:0000313" key="5">
    <source>
        <dbReference type="Proteomes" id="UP001283212"/>
    </source>
</evidence>
<keyword evidence="1" id="KW-0658">Purine biosynthesis</keyword>
<dbReference type="PANTHER" id="PTHR23046">
    <property type="entry name" value="PHOSPHORIBOSYLAMINOIMIDAZOLE CARBOXYLASE CATALYTIC SUBUNIT"/>
    <property type="match status" value="1"/>
</dbReference>
<feature type="binding site" evidence="2">
    <location>
        <position position="13"/>
    </location>
    <ligand>
        <name>substrate</name>
    </ligand>
</feature>
<evidence type="ECO:0000256" key="1">
    <source>
        <dbReference type="ARBA" id="ARBA00022755"/>
    </source>
</evidence>
<dbReference type="PANTHER" id="PTHR23046:SF2">
    <property type="entry name" value="PHOSPHORIBOSYLAMINOIMIDAZOLE CARBOXYLASE"/>
    <property type="match status" value="1"/>
</dbReference>
<keyword evidence="5" id="KW-1185">Reference proteome</keyword>
<reference evidence="4 5" key="1">
    <citation type="submission" date="2023-06" db="EMBL/GenBank/DDBJ databases">
        <title>Genome sequence of Methancorpusculaceae sp. Cs1.</title>
        <authorList>
            <person name="Protasov E."/>
            <person name="Platt K."/>
            <person name="Poehlein A."/>
            <person name="Daniel R."/>
            <person name="Brune A."/>
        </authorList>
    </citation>
    <scope>NUCLEOTIDE SEQUENCE [LARGE SCALE GENOMIC DNA]</scope>
    <source>
        <strain evidence="4 5">Cs1</strain>
    </source>
</reference>
<evidence type="ECO:0000259" key="3">
    <source>
        <dbReference type="SMART" id="SM01001"/>
    </source>
</evidence>
<gene>
    <name evidence="4" type="primary">purE</name>
    <name evidence="4" type="ORF">McpCs1_06590</name>
</gene>
<dbReference type="SMART" id="SM01001">
    <property type="entry name" value="AIRC"/>
    <property type="match status" value="1"/>
</dbReference>
<organism evidence="4 5">
    <name type="scientific">Methanorbis rubei</name>
    <dbReference type="NCBI Taxonomy" id="3028300"/>
    <lineage>
        <taxon>Archaea</taxon>
        <taxon>Methanobacteriati</taxon>
        <taxon>Methanobacteriota</taxon>
        <taxon>Stenosarchaea group</taxon>
        <taxon>Methanomicrobia</taxon>
        <taxon>Methanomicrobiales</taxon>
        <taxon>Methanocorpusculaceae</taxon>
        <taxon>Methanorbis</taxon>
    </lineage>
</organism>
<feature type="binding site" evidence="2">
    <location>
        <position position="10"/>
    </location>
    <ligand>
        <name>substrate</name>
    </ligand>
</feature>
<dbReference type="Pfam" id="PF00731">
    <property type="entry name" value="AIRC"/>
    <property type="match status" value="1"/>
</dbReference>
<feature type="binding site" evidence="2">
    <location>
        <position position="40"/>
    </location>
    <ligand>
        <name>substrate</name>
    </ligand>
</feature>
<dbReference type="GO" id="GO:0034023">
    <property type="term" value="F:5-(carboxyamino)imidazole ribonucleotide mutase activity"/>
    <property type="evidence" value="ECO:0007669"/>
    <property type="project" value="UniProtKB-EC"/>
</dbReference>
<dbReference type="SUPFAM" id="SSF52255">
    <property type="entry name" value="N5-CAIR mutase (phosphoribosylaminoimidazole carboxylase, PurE)"/>
    <property type="match status" value="1"/>
</dbReference>
<protein>
    <submittedName>
        <fullName evidence="4">N5-carboxyaminoimidazole ribonucleotide mutase</fullName>
        <ecNumber evidence="4">5.4.99.18</ecNumber>
    </submittedName>
</protein>
<feature type="domain" description="PurE" evidence="3">
    <location>
        <begin position="2"/>
        <end position="128"/>
    </location>
</feature>
<dbReference type="Gene3D" id="3.40.50.1970">
    <property type="match status" value="1"/>
</dbReference>
<evidence type="ECO:0000256" key="2">
    <source>
        <dbReference type="PIRSR" id="PIRSR001338-1"/>
    </source>
</evidence>
<dbReference type="EC" id="5.4.99.18" evidence="4"/>
<dbReference type="EMBL" id="JAWDKB010000002">
    <property type="protein sequence ID" value="MDV0443289.1"/>
    <property type="molecule type" value="Genomic_DNA"/>
</dbReference>
<dbReference type="InterPro" id="IPR000031">
    <property type="entry name" value="PurE_dom"/>
</dbReference>
<evidence type="ECO:0000313" key="4">
    <source>
        <dbReference type="EMBL" id="MDV0443289.1"/>
    </source>
</evidence>
<dbReference type="GO" id="GO:0006189">
    <property type="term" value="P:'de novo' IMP biosynthetic process"/>
    <property type="evidence" value="ECO:0007669"/>
    <property type="project" value="InterPro"/>
</dbReference>
<accession>A0AAE4MF94</accession>
<dbReference type="Proteomes" id="UP001283212">
    <property type="component" value="Unassembled WGS sequence"/>
</dbReference>
<proteinExistence type="predicted"/>
<dbReference type="PIRSF" id="PIRSF001338">
    <property type="entry name" value="AIR_carboxylase"/>
    <property type="match status" value="1"/>
</dbReference>